<name>U9URR1_RHIID</name>
<proteinExistence type="predicted"/>
<accession>U9URR1</accession>
<gene>
    <name evidence="1" type="ORF">GLOINDRAFT_91133</name>
</gene>
<protein>
    <submittedName>
        <fullName evidence="1">Uncharacterized protein</fullName>
    </submittedName>
</protein>
<dbReference type="AlphaFoldDB" id="U9URR1"/>
<dbReference type="EMBL" id="KI275069">
    <property type="protein sequence ID" value="ESA23050.1"/>
    <property type="molecule type" value="Genomic_DNA"/>
</dbReference>
<reference evidence="1" key="1">
    <citation type="submission" date="2013-07" db="EMBL/GenBank/DDBJ databases">
        <title>The genome of an arbuscular mycorrhizal fungus provides insights into the evolution of the oldest plant symbiosis.</title>
        <authorList>
            <consortium name="DOE Joint Genome Institute"/>
            <person name="Tisserant E."/>
            <person name="Malbreil M."/>
            <person name="Kuo A."/>
            <person name="Kohler A."/>
            <person name="Symeonidi A."/>
            <person name="Balestrini R."/>
            <person name="Charron P."/>
            <person name="Duensing N."/>
            <person name="Frei-dit-Frey N."/>
            <person name="Gianinazzi-Pearson V."/>
            <person name="Gilbert B."/>
            <person name="Handa Y."/>
            <person name="Hijri M."/>
            <person name="Kaul R."/>
            <person name="Kawaguchi M."/>
            <person name="Krajinski F."/>
            <person name="Lammers P."/>
            <person name="Lapierre D."/>
            <person name="Masclaux F.G."/>
            <person name="Murat C."/>
            <person name="Morin E."/>
            <person name="Ndikumana S."/>
            <person name="Pagni M."/>
            <person name="Petitpierre D."/>
            <person name="Requena N."/>
            <person name="Rosikiewicz P."/>
            <person name="Riley R."/>
            <person name="Saito K."/>
            <person name="San Clemente H."/>
            <person name="Shapiro H."/>
            <person name="van Tuinen D."/>
            <person name="Becard G."/>
            <person name="Bonfante P."/>
            <person name="Paszkowski U."/>
            <person name="Shachar-Hill Y."/>
            <person name="Young J.P."/>
            <person name="Sanders I.R."/>
            <person name="Henrissat B."/>
            <person name="Rensing S.A."/>
            <person name="Grigoriev I.V."/>
            <person name="Corradi N."/>
            <person name="Roux C."/>
            <person name="Martin F."/>
        </authorList>
    </citation>
    <scope>NUCLEOTIDE SEQUENCE</scope>
    <source>
        <strain evidence="1">DAOM 197198</strain>
    </source>
</reference>
<evidence type="ECO:0000313" key="1">
    <source>
        <dbReference type="EMBL" id="ESA23050.1"/>
    </source>
</evidence>
<sequence length="102" mass="11796">MKMLSTSKNIGEAYYLSITDIICNILNNPLLFSNMYFGPGQEVTKNKELWHGDIWKESARFGKTSITIAQHVYYSGDFVVYRESSDAKRFGRILRLCKKMTD</sequence>
<organism evidence="1">
    <name type="scientific">Rhizophagus irregularis (strain DAOM 181602 / DAOM 197198 / MUCL 43194)</name>
    <name type="common">Arbuscular mycorrhizal fungus</name>
    <name type="synonym">Glomus intraradices</name>
    <dbReference type="NCBI Taxonomy" id="747089"/>
    <lineage>
        <taxon>Eukaryota</taxon>
        <taxon>Fungi</taxon>
        <taxon>Fungi incertae sedis</taxon>
        <taxon>Mucoromycota</taxon>
        <taxon>Glomeromycotina</taxon>
        <taxon>Glomeromycetes</taxon>
        <taxon>Glomerales</taxon>
        <taxon>Glomeraceae</taxon>
        <taxon>Rhizophagus</taxon>
    </lineage>
</organism>
<dbReference type="HOGENOM" id="CLU_2278892_0_0_1"/>